<dbReference type="FunFam" id="3.40.309.10:FF:000012">
    <property type="entry name" value="Betaine aldehyde dehydrogenase"/>
    <property type="match status" value="1"/>
</dbReference>
<proteinExistence type="inferred from homology"/>
<dbReference type="SUPFAM" id="SSF53720">
    <property type="entry name" value="ALDH-like"/>
    <property type="match status" value="1"/>
</dbReference>
<sequence>MYIDGEFCEASDGGRFESINPATGLVWATAPAATEEDVDRAVQAARRALHDGEWATMTATQRGKALFRLADLVEEHAAVLGSVETTDSGKLAVETRGQSAYVAEYYRYYGGLADKIQGATLPMDKPDMHVYTLREPIGVVAGVVPWNAEMLLTATKAAPALAAGNTVVIKSSEEAPAPVLEFARLVDEAGFPPGVFNLITGFGEPCGRALTSHPLVSRVSFTGGVDAARHVVANTANNFAHLSLELGGKSPILIFDDADFESAVNGAVAGNFGASGQSCVAGSRVFVQSGMHDDFIDEVVRRAEAVRIGDPLDAETQMGPLATEAQRDRCEAVVAESVAQGATLRTGGGRPEGFDVGWYFEPTLLACPDQSIRSTRVELFGPVMSVLEFETEEEGIAMANDTEFGLGSGVFTRDGARAHRVAKAIHSGIVWVNTYRAISPISPFGGFGQSGYGREAGLDVIQEFTRSKAVWVNTSQEPMANPFVMR</sequence>
<evidence type="ECO:0000313" key="4">
    <source>
        <dbReference type="EMBL" id="SUZ88107.1"/>
    </source>
</evidence>
<dbReference type="Gene3D" id="3.40.605.10">
    <property type="entry name" value="Aldehyde Dehydrogenase, Chain A, domain 1"/>
    <property type="match status" value="1"/>
</dbReference>
<reference evidence="4" key="1">
    <citation type="submission" date="2018-05" db="EMBL/GenBank/DDBJ databases">
        <authorList>
            <person name="Lanie J.A."/>
            <person name="Ng W.-L."/>
            <person name="Kazmierczak K.M."/>
            <person name="Andrzejewski T.M."/>
            <person name="Davidsen T.M."/>
            <person name="Wayne K.J."/>
            <person name="Tettelin H."/>
            <person name="Glass J.I."/>
            <person name="Rusch D."/>
            <person name="Podicherti R."/>
            <person name="Tsui H.-C.T."/>
            <person name="Winkler M.E."/>
        </authorList>
    </citation>
    <scope>NUCLEOTIDE SEQUENCE</scope>
</reference>
<dbReference type="Gene3D" id="3.40.309.10">
    <property type="entry name" value="Aldehyde Dehydrogenase, Chain A, domain 2"/>
    <property type="match status" value="1"/>
</dbReference>
<dbReference type="GO" id="GO:0016620">
    <property type="term" value="F:oxidoreductase activity, acting on the aldehyde or oxo group of donors, NAD or NADP as acceptor"/>
    <property type="evidence" value="ECO:0007669"/>
    <property type="project" value="InterPro"/>
</dbReference>
<dbReference type="AlphaFoldDB" id="A0A381RE21"/>
<dbReference type="InterPro" id="IPR016160">
    <property type="entry name" value="Ald_DH_CS_CYS"/>
</dbReference>
<name>A0A381RE21_9ZZZZ</name>
<dbReference type="EMBL" id="UINC01001754">
    <property type="protein sequence ID" value="SUZ88107.1"/>
    <property type="molecule type" value="Genomic_DNA"/>
</dbReference>
<dbReference type="FunFam" id="3.40.605.10:FF:000007">
    <property type="entry name" value="NAD/NADP-dependent betaine aldehyde dehydrogenase"/>
    <property type="match status" value="1"/>
</dbReference>
<dbReference type="InterPro" id="IPR016163">
    <property type="entry name" value="Ald_DH_C"/>
</dbReference>
<dbReference type="PROSITE" id="PS00070">
    <property type="entry name" value="ALDEHYDE_DEHYDR_CYS"/>
    <property type="match status" value="1"/>
</dbReference>
<evidence type="ECO:0000256" key="2">
    <source>
        <dbReference type="ARBA" id="ARBA00023002"/>
    </source>
</evidence>
<gene>
    <name evidence="4" type="ORF">METZ01_LOCUS40961</name>
</gene>
<dbReference type="InterPro" id="IPR029510">
    <property type="entry name" value="Ald_DH_CS_GLU"/>
</dbReference>
<protein>
    <recommendedName>
        <fullName evidence="3">Aldehyde dehydrogenase domain-containing protein</fullName>
    </recommendedName>
</protein>
<organism evidence="4">
    <name type="scientific">marine metagenome</name>
    <dbReference type="NCBI Taxonomy" id="408172"/>
    <lineage>
        <taxon>unclassified sequences</taxon>
        <taxon>metagenomes</taxon>
        <taxon>ecological metagenomes</taxon>
    </lineage>
</organism>
<keyword evidence="2" id="KW-0560">Oxidoreductase</keyword>
<dbReference type="Pfam" id="PF00171">
    <property type="entry name" value="Aldedh"/>
    <property type="match status" value="1"/>
</dbReference>
<feature type="domain" description="Aldehyde dehydrogenase" evidence="3">
    <location>
        <begin position="11"/>
        <end position="470"/>
    </location>
</feature>
<dbReference type="CDD" id="cd07114">
    <property type="entry name" value="ALDH_DhaS"/>
    <property type="match status" value="1"/>
</dbReference>
<dbReference type="InterPro" id="IPR016161">
    <property type="entry name" value="Ald_DH/histidinol_DH"/>
</dbReference>
<dbReference type="InterPro" id="IPR016162">
    <property type="entry name" value="Ald_DH_N"/>
</dbReference>
<dbReference type="PANTHER" id="PTHR11699">
    <property type="entry name" value="ALDEHYDE DEHYDROGENASE-RELATED"/>
    <property type="match status" value="1"/>
</dbReference>
<evidence type="ECO:0000256" key="1">
    <source>
        <dbReference type="ARBA" id="ARBA00009986"/>
    </source>
</evidence>
<evidence type="ECO:0000259" key="3">
    <source>
        <dbReference type="Pfam" id="PF00171"/>
    </source>
</evidence>
<accession>A0A381RE21</accession>
<dbReference type="PROSITE" id="PS00687">
    <property type="entry name" value="ALDEHYDE_DEHYDR_GLU"/>
    <property type="match status" value="1"/>
</dbReference>
<comment type="similarity">
    <text evidence="1">Belongs to the aldehyde dehydrogenase family.</text>
</comment>
<dbReference type="InterPro" id="IPR015590">
    <property type="entry name" value="Aldehyde_DH_dom"/>
</dbReference>